<dbReference type="GO" id="GO:0003700">
    <property type="term" value="F:DNA-binding transcription factor activity"/>
    <property type="evidence" value="ECO:0007669"/>
    <property type="project" value="InterPro"/>
</dbReference>
<evidence type="ECO:0000256" key="6">
    <source>
        <dbReference type="ARBA" id="ARBA00024937"/>
    </source>
</evidence>
<keyword evidence="3" id="KW-0805">Transcription regulation</keyword>
<accession>A1R1Q4</accession>
<dbReference type="GO" id="GO:0003677">
    <property type="term" value="F:DNA binding"/>
    <property type="evidence" value="ECO:0007669"/>
    <property type="project" value="UniProtKB-KW"/>
</dbReference>
<dbReference type="InterPro" id="IPR037171">
    <property type="entry name" value="NagB/RpiA_transferase-like"/>
</dbReference>
<dbReference type="Gene3D" id="3.40.50.1360">
    <property type="match status" value="1"/>
</dbReference>
<evidence type="ECO:0000313" key="8">
    <source>
        <dbReference type="EMBL" id="ABM07429.1"/>
    </source>
</evidence>
<keyword evidence="4" id="KW-0238">DNA-binding</keyword>
<organism evidence="8 9">
    <name type="scientific">Paenarthrobacter aurescens (strain TC1)</name>
    <dbReference type="NCBI Taxonomy" id="290340"/>
    <lineage>
        <taxon>Bacteria</taxon>
        <taxon>Bacillati</taxon>
        <taxon>Actinomycetota</taxon>
        <taxon>Actinomycetes</taxon>
        <taxon>Micrococcales</taxon>
        <taxon>Micrococcaceae</taxon>
        <taxon>Paenarthrobacter</taxon>
    </lineage>
</organism>
<dbReference type="InterPro" id="IPR036388">
    <property type="entry name" value="WH-like_DNA-bd_sf"/>
</dbReference>
<dbReference type="EMBL" id="CP000474">
    <property type="protein sequence ID" value="ABM07429.1"/>
    <property type="molecule type" value="Genomic_DNA"/>
</dbReference>
<evidence type="ECO:0000256" key="1">
    <source>
        <dbReference type="ARBA" id="ARBA00021390"/>
    </source>
</evidence>
<dbReference type="PROSITE" id="PS51000">
    <property type="entry name" value="HTH_DEOR_2"/>
    <property type="match status" value="1"/>
</dbReference>
<dbReference type="PANTHER" id="PTHR30363">
    <property type="entry name" value="HTH-TYPE TRANSCRIPTIONAL REGULATOR SRLR-RELATED"/>
    <property type="match status" value="1"/>
</dbReference>
<dbReference type="Pfam" id="PF08220">
    <property type="entry name" value="HTH_DeoR"/>
    <property type="match status" value="1"/>
</dbReference>
<dbReference type="InterPro" id="IPR036390">
    <property type="entry name" value="WH_DNA-bd_sf"/>
</dbReference>
<dbReference type="PROSITE" id="PS00894">
    <property type="entry name" value="HTH_DEOR_1"/>
    <property type="match status" value="1"/>
</dbReference>
<evidence type="ECO:0000256" key="4">
    <source>
        <dbReference type="ARBA" id="ARBA00023125"/>
    </source>
</evidence>
<gene>
    <name evidence="8" type="ordered locus">AAur_0350</name>
</gene>
<dbReference type="Pfam" id="PF00455">
    <property type="entry name" value="DeoRC"/>
    <property type="match status" value="1"/>
</dbReference>
<reference evidence="8 9" key="1">
    <citation type="journal article" date="2006" name="PLoS Genet.">
        <title>Secrets of soil survival revealed by the genome sequence of Arthrobacter aurescens TC1.</title>
        <authorList>
            <person name="Mongodin E.F."/>
            <person name="Shapir N."/>
            <person name="Daugherty S.C."/>
            <person name="DeBoy R.T."/>
            <person name="Emerson J.B."/>
            <person name="Shvartzbeyn A."/>
            <person name="Radune D."/>
            <person name="Vamathevan J."/>
            <person name="Riggs F."/>
            <person name="Grinberg V."/>
            <person name="Khouri H."/>
            <person name="Wackett L.P."/>
            <person name="Nelson K.E."/>
            <person name="Sadowsky M.J."/>
        </authorList>
    </citation>
    <scope>NUCLEOTIDE SEQUENCE [LARGE SCALE GENOMIC DNA]</scope>
    <source>
        <strain evidence="8 9">TC1</strain>
    </source>
</reference>
<evidence type="ECO:0000256" key="3">
    <source>
        <dbReference type="ARBA" id="ARBA00023015"/>
    </source>
</evidence>
<sequence>MMRPLPDRNESRSESRVPFPEQRRGLILERLRAEGRAEVASIAEQLGVTGETVRKDLMALDQLGLLRRVHGGAVPVGRLTYEPAVSTRTGFIAEKTRIAKAALRHLPPGGSVLLDAGSTTARLASMFPHDKELTVYTNTLSIATSLLNRPMLTVYTLGGRVRPLTEAEVDDWASRSLSEINVDVAFLGANAISVDRGLTTPDPAEAAVKRLMLDSARRRILLADHSKFGCVSNCKHADLADLDLIITDSDLDGRELKAIQAAGVEVELA</sequence>
<dbReference type="Gene3D" id="1.10.10.10">
    <property type="entry name" value="Winged helix-like DNA-binding domain superfamily/Winged helix DNA-binding domain"/>
    <property type="match status" value="1"/>
</dbReference>
<dbReference type="Proteomes" id="UP000000637">
    <property type="component" value="Chromosome"/>
</dbReference>
<dbReference type="SMART" id="SM00420">
    <property type="entry name" value="HTH_DEOR"/>
    <property type="match status" value="1"/>
</dbReference>
<dbReference type="STRING" id="290340.AAur_0350"/>
<dbReference type="InterPro" id="IPR050313">
    <property type="entry name" value="Carb_Metab_HTH_regulators"/>
</dbReference>
<evidence type="ECO:0000256" key="5">
    <source>
        <dbReference type="ARBA" id="ARBA00023163"/>
    </source>
</evidence>
<dbReference type="PRINTS" id="PR00037">
    <property type="entry name" value="HTHLACR"/>
</dbReference>
<evidence type="ECO:0000259" key="7">
    <source>
        <dbReference type="PROSITE" id="PS51000"/>
    </source>
</evidence>
<dbReference type="SUPFAM" id="SSF100950">
    <property type="entry name" value="NagB/RpiA/CoA transferase-like"/>
    <property type="match status" value="1"/>
</dbReference>
<evidence type="ECO:0000313" key="9">
    <source>
        <dbReference type="Proteomes" id="UP000000637"/>
    </source>
</evidence>
<dbReference type="InterPro" id="IPR014036">
    <property type="entry name" value="DeoR-like_C"/>
</dbReference>
<keyword evidence="2" id="KW-0678">Repressor</keyword>
<evidence type="ECO:0000256" key="2">
    <source>
        <dbReference type="ARBA" id="ARBA00022491"/>
    </source>
</evidence>
<feature type="domain" description="HTH deoR-type" evidence="7">
    <location>
        <begin position="20"/>
        <end position="75"/>
    </location>
</feature>
<dbReference type="InterPro" id="IPR018356">
    <property type="entry name" value="Tscrpt_reg_HTH_DeoR_CS"/>
</dbReference>
<name>A1R1Q4_PAEAT</name>
<protein>
    <recommendedName>
        <fullName evidence="1">Lactose phosphotransferase system repressor</fullName>
    </recommendedName>
</protein>
<dbReference type="SMART" id="SM01134">
    <property type="entry name" value="DeoRC"/>
    <property type="match status" value="1"/>
</dbReference>
<dbReference type="SUPFAM" id="SSF46785">
    <property type="entry name" value="Winged helix' DNA-binding domain"/>
    <property type="match status" value="1"/>
</dbReference>
<dbReference type="HOGENOM" id="CLU_060699_1_4_11"/>
<comment type="function">
    <text evidence="6">Repressor of the lactose catabolism operon. Galactose-6-phosphate is the inducer.</text>
</comment>
<dbReference type="KEGG" id="aau:AAur_0350"/>
<keyword evidence="5" id="KW-0804">Transcription</keyword>
<proteinExistence type="predicted"/>
<dbReference type="AlphaFoldDB" id="A1R1Q4"/>
<keyword evidence="9" id="KW-1185">Reference proteome</keyword>
<dbReference type="eggNOG" id="COG1349">
    <property type="taxonomic scope" value="Bacteria"/>
</dbReference>
<dbReference type="PANTHER" id="PTHR30363:SF4">
    <property type="entry name" value="GLYCEROL-3-PHOSPHATE REGULON REPRESSOR"/>
    <property type="match status" value="1"/>
</dbReference>
<dbReference type="InterPro" id="IPR001034">
    <property type="entry name" value="DeoR_HTH"/>
</dbReference>